<feature type="region of interest" description="Disordered" evidence="2">
    <location>
        <begin position="122"/>
        <end position="148"/>
    </location>
</feature>
<reference evidence="3 4" key="1">
    <citation type="journal article" date="2018" name="PLoS Genet.">
        <title>Repeat elements organise 3D genome structure and mediate transcription in the filamentous fungus Epichloe festucae.</title>
        <authorList>
            <person name="Winter D.J."/>
            <person name="Ganley A.R.D."/>
            <person name="Young C.A."/>
            <person name="Liachko I."/>
            <person name="Schardl C.L."/>
            <person name="Dupont P.Y."/>
            <person name="Berry D."/>
            <person name="Ram A."/>
            <person name="Scott B."/>
            <person name="Cox M.P."/>
        </authorList>
    </citation>
    <scope>NUCLEOTIDE SEQUENCE [LARGE SCALE GENOMIC DNA]</scope>
    <source>
        <strain evidence="3 4">Fl1</strain>
    </source>
</reference>
<proteinExistence type="predicted"/>
<dbReference type="InterPro" id="IPR001138">
    <property type="entry name" value="Zn2Cys6_DnaBD"/>
</dbReference>
<feature type="compositionally biased region" description="Basic and acidic residues" evidence="2">
    <location>
        <begin position="643"/>
        <end position="655"/>
    </location>
</feature>
<organism evidence="3 4">
    <name type="scientific">Epichloe festucae (strain Fl1)</name>
    <dbReference type="NCBI Taxonomy" id="877507"/>
    <lineage>
        <taxon>Eukaryota</taxon>
        <taxon>Fungi</taxon>
        <taxon>Dikarya</taxon>
        <taxon>Ascomycota</taxon>
        <taxon>Pezizomycotina</taxon>
        <taxon>Sordariomycetes</taxon>
        <taxon>Hypocreomycetidae</taxon>
        <taxon>Hypocreales</taxon>
        <taxon>Clavicipitaceae</taxon>
        <taxon>Epichloe</taxon>
    </lineage>
</organism>
<evidence type="ECO:0000256" key="2">
    <source>
        <dbReference type="SAM" id="MobiDB-lite"/>
    </source>
</evidence>
<feature type="region of interest" description="Disordered" evidence="2">
    <location>
        <begin position="602"/>
        <end position="665"/>
    </location>
</feature>
<gene>
    <name evidence="3" type="ORF">C2857_000692</name>
</gene>
<dbReference type="InterPro" id="IPR036864">
    <property type="entry name" value="Zn2-C6_fun-type_DNA-bd_sf"/>
</dbReference>
<name>A0A7S9KJL1_EPIFF</name>
<feature type="region of interest" description="Disordered" evidence="2">
    <location>
        <begin position="202"/>
        <end position="251"/>
    </location>
</feature>
<protein>
    <recommendedName>
        <fullName evidence="5">Transcription factor Cys6</fullName>
    </recommendedName>
</protein>
<dbReference type="GO" id="GO:0008270">
    <property type="term" value="F:zinc ion binding"/>
    <property type="evidence" value="ECO:0007669"/>
    <property type="project" value="InterPro"/>
</dbReference>
<feature type="region of interest" description="Disordered" evidence="2">
    <location>
        <begin position="287"/>
        <end position="332"/>
    </location>
</feature>
<dbReference type="Proteomes" id="UP000594364">
    <property type="component" value="Chromosome 1"/>
</dbReference>
<feature type="compositionally biased region" description="Polar residues" evidence="2">
    <location>
        <begin position="603"/>
        <end position="642"/>
    </location>
</feature>
<feature type="region of interest" description="Disordered" evidence="2">
    <location>
        <begin position="384"/>
        <end position="403"/>
    </location>
</feature>
<dbReference type="AlphaFoldDB" id="A0A7S9KJL1"/>
<dbReference type="EMBL" id="CP031385">
    <property type="protein sequence ID" value="QPG93550.1"/>
    <property type="molecule type" value="Genomic_DNA"/>
</dbReference>
<evidence type="ECO:0000313" key="4">
    <source>
        <dbReference type="Proteomes" id="UP000594364"/>
    </source>
</evidence>
<feature type="region of interest" description="Disordered" evidence="2">
    <location>
        <begin position="540"/>
        <end position="578"/>
    </location>
</feature>
<accession>A0A7S9KJL1</accession>
<dbReference type="GO" id="GO:0000981">
    <property type="term" value="F:DNA-binding transcription factor activity, RNA polymerase II-specific"/>
    <property type="evidence" value="ECO:0007669"/>
    <property type="project" value="InterPro"/>
</dbReference>
<dbReference type="SUPFAM" id="SSF57701">
    <property type="entry name" value="Zn2/Cys6 DNA-binding domain"/>
    <property type="match status" value="1"/>
</dbReference>
<feature type="compositionally biased region" description="Polar residues" evidence="2">
    <location>
        <begin position="319"/>
        <end position="328"/>
    </location>
</feature>
<dbReference type="OrthoDB" id="4850804at2759"/>
<evidence type="ECO:0000313" key="3">
    <source>
        <dbReference type="EMBL" id="QPG93550.1"/>
    </source>
</evidence>
<evidence type="ECO:0000256" key="1">
    <source>
        <dbReference type="ARBA" id="ARBA00023242"/>
    </source>
</evidence>
<keyword evidence="4" id="KW-1185">Reference proteome</keyword>
<feature type="compositionally biased region" description="Low complexity" evidence="2">
    <location>
        <begin position="384"/>
        <end position="399"/>
    </location>
</feature>
<evidence type="ECO:0008006" key="5">
    <source>
        <dbReference type="Google" id="ProtNLM"/>
    </source>
</evidence>
<feature type="compositionally biased region" description="Polar residues" evidence="2">
    <location>
        <begin position="240"/>
        <end position="251"/>
    </location>
</feature>
<dbReference type="CDD" id="cd00067">
    <property type="entry name" value="GAL4"/>
    <property type="match status" value="1"/>
</dbReference>
<sequence length="828" mass="86819">MASTDQSPFSLPQGFSVYQPTLGTPLQFFPALGSQELDDMINVFNPGPSSAGEKRAAITFDFFQHVQMTGQTYKFYPVSAPSATASPSTASPSMDSANSPFSVFAPITSSWDWSATSASSISSSSRVSLQRRRESKTSGRPSRHQTTDVSHLPGMKILTKDGLDVTDSASRGSKTKEQRDHAHLMRVIKACDNCRRKKIRCDPSHKKRGAAQVAPQSTPKPTKKARAVSSESVPPCHLPATTTNPEIVFPGSSSFDQDLTFSFTGLEDFDPNALSYDPFDEFVQFPPTDTPDFDSLLDTADYSSSQSSSSSSSAASPLKSVTPSSQQDPGAPAGAELVNLELQARTPNFPFLEHSGSSSDYTDFNLFSPSSSFSEDERMLPISSLSSSSLPDLNESSLSECPQPSLAAATSGEAIEWSDPGLSIDQDQFHSANYVGGCGRSAVHDSVQLTTRSTLGESGHESYYSPNTTTLSESVGEGVLRCPPGIVVVDGDASSGGQTLANVPLSFESSAASVSLDVPPSASPVELVDQAVIAGTPSTTSAIGSVLPVGDYDQSGPVSTDRHRSAPPAELGHQSAPVAAYRTHSDMPTTPADQIHAVDSPVSVRSGSHVLSSQSAHADAPRQSSTKRPTNLTVDDASSPSQDRTHLIDTGHRSSEATNGLADGTQGIVSSSLDIGGDADPSALCSPTAGTGADLHDGSCDGSTCGTSTPISQAIVAQPLVTYNVAANSPVTTSDIETWPITSASSNADLAFSRTAIQLANSSSAMSSLALYVLVATIAAANTSVETRARFANMKQLQPLDKFNRTMSRRSALGLRARLTPVCSMCVV</sequence>
<keyword evidence="1" id="KW-0539">Nucleus</keyword>
<feature type="compositionally biased region" description="Low complexity" evidence="2">
    <location>
        <begin position="303"/>
        <end position="316"/>
    </location>
</feature>